<name>A0ABV9AIA2_9ACTN</name>
<comment type="caution">
    <text evidence="1">The sequence shown here is derived from an EMBL/GenBank/DDBJ whole genome shotgun (WGS) entry which is preliminary data.</text>
</comment>
<gene>
    <name evidence="1" type="ORF">ACFPIH_08680</name>
</gene>
<accession>A0ABV9AIA2</accession>
<reference evidence="2" key="1">
    <citation type="journal article" date="2019" name="Int. J. Syst. Evol. Microbiol.">
        <title>The Global Catalogue of Microorganisms (GCM) 10K type strain sequencing project: providing services to taxonomists for standard genome sequencing and annotation.</title>
        <authorList>
            <consortium name="The Broad Institute Genomics Platform"/>
            <consortium name="The Broad Institute Genome Sequencing Center for Infectious Disease"/>
            <person name="Wu L."/>
            <person name="Ma J."/>
        </authorList>
    </citation>
    <scope>NUCLEOTIDE SEQUENCE [LARGE SCALE GENOMIC DNA]</scope>
    <source>
        <strain evidence="2">CGMCC 4.7177</strain>
    </source>
</reference>
<organism evidence="1 2">
    <name type="scientific">Streptomyces vulcanius</name>
    <dbReference type="NCBI Taxonomy" id="1441876"/>
    <lineage>
        <taxon>Bacteria</taxon>
        <taxon>Bacillati</taxon>
        <taxon>Actinomycetota</taxon>
        <taxon>Actinomycetes</taxon>
        <taxon>Kitasatosporales</taxon>
        <taxon>Streptomycetaceae</taxon>
        <taxon>Streptomyces</taxon>
    </lineage>
</organism>
<proteinExistence type="predicted"/>
<protein>
    <submittedName>
        <fullName evidence="1">Uncharacterized protein</fullName>
    </submittedName>
</protein>
<evidence type="ECO:0000313" key="1">
    <source>
        <dbReference type="EMBL" id="MFC4499604.1"/>
    </source>
</evidence>
<dbReference type="RefSeq" id="WP_381169898.1">
    <property type="nucleotide sequence ID" value="NZ_JBHSFK010000004.1"/>
</dbReference>
<evidence type="ECO:0000313" key="2">
    <source>
        <dbReference type="Proteomes" id="UP001595839"/>
    </source>
</evidence>
<dbReference type="EMBL" id="JBHSFK010000004">
    <property type="protein sequence ID" value="MFC4499604.1"/>
    <property type="molecule type" value="Genomic_DNA"/>
</dbReference>
<dbReference type="Proteomes" id="UP001595839">
    <property type="component" value="Unassembled WGS sequence"/>
</dbReference>
<sequence>MAAGHRRLSTATRWWPQISADGVALGTDGDFVELTTIPCCTWANRQDGSMRLRLPTS</sequence>
<keyword evidence="2" id="KW-1185">Reference proteome</keyword>